<evidence type="ECO:0000313" key="1">
    <source>
        <dbReference type="EMBL" id="RKF54262.1"/>
    </source>
</evidence>
<keyword evidence="2" id="KW-1185">Reference proteome</keyword>
<comment type="caution">
    <text evidence="1">The sequence shown here is derived from an EMBL/GenBank/DDBJ whole genome shotgun (WGS) entry which is preliminary data.</text>
</comment>
<dbReference type="STRING" id="212602.A0A420HA13"/>
<gene>
    <name evidence="1" type="ORF">OnM2_099011</name>
</gene>
<dbReference type="OrthoDB" id="3599317at2759"/>
<accession>A0A420HA13</accession>
<organism evidence="1 2">
    <name type="scientific">Erysiphe neolycopersici</name>
    <dbReference type="NCBI Taxonomy" id="212602"/>
    <lineage>
        <taxon>Eukaryota</taxon>
        <taxon>Fungi</taxon>
        <taxon>Dikarya</taxon>
        <taxon>Ascomycota</taxon>
        <taxon>Pezizomycotina</taxon>
        <taxon>Leotiomycetes</taxon>
        <taxon>Erysiphales</taxon>
        <taxon>Erysiphaceae</taxon>
        <taxon>Erysiphe</taxon>
    </lineage>
</organism>
<sequence length="85" mass="10151">MHNGPYIEAVLRKELTNKIIQTDDVTPEMNSSALSTIQFCLDDRSFLQVKHIKRHMKFGKHWRTYTVHQEYLNRIKQLHDDLKAK</sequence>
<reference evidence="1 2" key="1">
    <citation type="journal article" date="2018" name="BMC Genomics">
        <title>Comparative genome analyses reveal sequence features reflecting distinct modes of host-adaptation between dicot and monocot powdery mildew.</title>
        <authorList>
            <person name="Wu Y."/>
            <person name="Ma X."/>
            <person name="Pan Z."/>
            <person name="Kale S.D."/>
            <person name="Song Y."/>
            <person name="King H."/>
            <person name="Zhang Q."/>
            <person name="Presley C."/>
            <person name="Deng X."/>
            <person name="Wei C.I."/>
            <person name="Xiao S."/>
        </authorList>
    </citation>
    <scope>NUCLEOTIDE SEQUENCE [LARGE SCALE GENOMIC DNA]</scope>
    <source>
        <strain evidence="1">UMSG2</strain>
    </source>
</reference>
<proteinExistence type="predicted"/>
<dbReference type="Proteomes" id="UP000286134">
    <property type="component" value="Unassembled WGS sequence"/>
</dbReference>
<name>A0A420HA13_9PEZI</name>
<dbReference type="EMBL" id="MCFK01009912">
    <property type="protein sequence ID" value="RKF54262.1"/>
    <property type="molecule type" value="Genomic_DNA"/>
</dbReference>
<protein>
    <submittedName>
        <fullName evidence="1">Uncharacterized protein</fullName>
    </submittedName>
</protein>
<dbReference type="AlphaFoldDB" id="A0A420HA13"/>
<evidence type="ECO:0000313" key="2">
    <source>
        <dbReference type="Proteomes" id="UP000286134"/>
    </source>
</evidence>